<evidence type="ECO:0008006" key="5">
    <source>
        <dbReference type="Google" id="ProtNLM"/>
    </source>
</evidence>
<evidence type="ECO:0000259" key="3">
    <source>
        <dbReference type="Pfam" id="PF13439"/>
    </source>
</evidence>
<proteinExistence type="predicted"/>
<organism evidence="4">
    <name type="scientific">marine sediment metagenome</name>
    <dbReference type="NCBI Taxonomy" id="412755"/>
    <lineage>
        <taxon>unclassified sequences</taxon>
        <taxon>metagenomes</taxon>
        <taxon>ecological metagenomes</taxon>
    </lineage>
</organism>
<evidence type="ECO:0000313" key="4">
    <source>
        <dbReference type="EMBL" id="GAI14914.1"/>
    </source>
</evidence>
<dbReference type="PANTHER" id="PTHR46401:SF2">
    <property type="entry name" value="GLYCOSYLTRANSFERASE WBBK-RELATED"/>
    <property type="match status" value="1"/>
</dbReference>
<dbReference type="GO" id="GO:0016757">
    <property type="term" value="F:glycosyltransferase activity"/>
    <property type="evidence" value="ECO:0007669"/>
    <property type="project" value="InterPro"/>
</dbReference>
<dbReference type="Gene3D" id="3.40.50.2000">
    <property type="entry name" value="Glycogen Phosphorylase B"/>
    <property type="match status" value="2"/>
</dbReference>
<accession>X1N8E7</accession>
<feature type="domain" description="Glycosyl transferase family 1" evidence="2">
    <location>
        <begin position="78"/>
        <end position="127"/>
    </location>
</feature>
<gene>
    <name evidence="4" type="ORF">S06H3_13499</name>
</gene>
<sequence length="131" mass="15067">MTVHGARIEGWGPTISVLNEFYRPFMRYILRNMQMVIALTKGEREYLLHSFKLPPERVKVISNGIEIDKFASNKGAAEKFVEKYHLKNDSFKVLYVGRFVPQKNPDKLISAMKHLRGKNVEAILIGEDSQS</sequence>
<dbReference type="PANTHER" id="PTHR46401">
    <property type="entry name" value="GLYCOSYLTRANSFERASE WBBK-RELATED"/>
    <property type="match status" value="1"/>
</dbReference>
<dbReference type="InterPro" id="IPR001296">
    <property type="entry name" value="Glyco_trans_1"/>
</dbReference>
<dbReference type="AlphaFoldDB" id="X1N8E7"/>
<dbReference type="Pfam" id="PF13439">
    <property type="entry name" value="Glyco_transf_4"/>
    <property type="match status" value="1"/>
</dbReference>
<feature type="domain" description="Glycosyltransferase subfamily 4-like N-terminal" evidence="3">
    <location>
        <begin position="2"/>
        <end position="68"/>
    </location>
</feature>
<dbReference type="SUPFAM" id="SSF53756">
    <property type="entry name" value="UDP-Glycosyltransferase/glycogen phosphorylase"/>
    <property type="match status" value="1"/>
</dbReference>
<evidence type="ECO:0000256" key="1">
    <source>
        <dbReference type="ARBA" id="ARBA00022679"/>
    </source>
</evidence>
<evidence type="ECO:0000259" key="2">
    <source>
        <dbReference type="Pfam" id="PF00534"/>
    </source>
</evidence>
<feature type="non-terminal residue" evidence="4">
    <location>
        <position position="131"/>
    </location>
</feature>
<protein>
    <recommendedName>
        <fullName evidence="5">Glycosyltransferase subfamily 4-like N-terminal domain-containing protein</fullName>
    </recommendedName>
</protein>
<reference evidence="4" key="1">
    <citation type="journal article" date="2014" name="Front. Microbiol.">
        <title>High frequency of phylogenetically diverse reductive dehalogenase-homologous genes in deep subseafloor sedimentary metagenomes.</title>
        <authorList>
            <person name="Kawai M."/>
            <person name="Futagami T."/>
            <person name="Toyoda A."/>
            <person name="Takaki Y."/>
            <person name="Nishi S."/>
            <person name="Hori S."/>
            <person name="Arai W."/>
            <person name="Tsubouchi T."/>
            <person name="Morono Y."/>
            <person name="Uchiyama I."/>
            <person name="Ito T."/>
            <person name="Fujiyama A."/>
            <person name="Inagaki F."/>
            <person name="Takami H."/>
        </authorList>
    </citation>
    <scope>NUCLEOTIDE SEQUENCE</scope>
    <source>
        <strain evidence="4">Expedition CK06-06</strain>
    </source>
</reference>
<dbReference type="EMBL" id="BARV01006593">
    <property type="protein sequence ID" value="GAI14914.1"/>
    <property type="molecule type" value="Genomic_DNA"/>
</dbReference>
<dbReference type="Pfam" id="PF00534">
    <property type="entry name" value="Glycos_transf_1"/>
    <property type="match status" value="1"/>
</dbReference>
<name>X1N8E7_9ZZZZ</name>
<keyword evidence="1" id="KW-0808">Transferase</keyword>
<comment type="caution">
    <text evidence="4">The sequence shown here is derived from an EMBL/GenBank/DDBJ whole genome shotgun (WGS) entry which is preliminary data.</text>
</comment>
<dbReference type="InterPro" id="IPR028098">
    <property type="entry name" value="Glyco_trans_4-like_N"/>
</dbReference>